<evidence type="ECO:0000256" key="4">
    <source>
        <dbReference type="ARBA" id="ARBA00022692"/>
    </source>
</evidence>
<dbReference type="GO" id="GO:0005886">
    <property type="term" value="C:plasma membrane"/>
    <property type="evidence" value="ECO:0007669"/>
    <property type="project" value="TreeGrafter"/>
</dbReference>
<dbReference type="GO" id="GO:0051301">
    <property type="term" value="P:cell division"/>
    <property type="evidence" value="ECO:0007669"/>
    <property type="project" value="UniProtKB-KW"/>
</dbReference>
<evidence type="ECO:0000256" key="7">
    <source>
        <dbReference type="ARBA" id="ARBA00023306"/>
    </source>
</evidence>
<reference evidence="10" key="1">
    <citation type="submission" date="2022-01" db="EMBL/GenBank/DDBJ databases">
        <title>Corynebacterium sp. nov isolated from isolated from the feces of the greater white-fronted geese (Anser albifrons) at Poyang Lake, PR China.</title>
        <authorList>
            <person name="Liu Q."/>
        </authorList>
    </citation>
    <scope>NUCLEOTIDE SEQUENCE</scope>
    <source>
        <strain evidence="10">JCM 32435</strain>
    </source>
</reference>
<dbReference type="RefSeq" id="WP_236118100.1">
    <property type="nucleotide sequence ID" value="NZ_JAKGSI010000002.1"/>
</dbReference>
<dbReference type="Pfam" id="PF03799">
    <property type="entry name" value="FtsQ_DivIB_C"/>
    <property type="match status" value="1"/>
</dbReference>
<evidence type="ECO:0000256" key="8">
    <source>
        <dbReference type="SAM" id="Phobius"/>
    </source>
</evidence>
<evidence type="ECO:0000256" key="3">
    <source>
        <dbReference type="ARBA" id="ARBA00022618"/>
    </source>
</evidence>
<keyword evidence="4 8" id="KW-0812">Transmembrane</keyword>
<dbReference type="EMBL" id="JAKGSI010000002">
    <property type="protein sequence ID" value="MCF4006287.1"/>
    <property type="molecule type" value="Genomic_DNA"/>
</dbReference>
<dbReference type="PANTHER" id="PTHR37820">
    <property type="entry name" value="CELL DIVISION PROTEIN DIVIB"/>
    <property type="match status" value="1"/>
</dbReference>
<keyword evidence="5 8" id="KW-1133">Transmembrane helix</keyword>
<evidence type="ECO:0000256" key="5">
    <source>
        <dbReference type="ARBA" id="ARBA00022989"/>
    </source>
</evidence>
<dbReference type="Gene3D" id="3.10.20.310">
    <property type="entry name" value="membrane protein fhac"/>
    <property type="match status" value="1"/>
</dbReference>
<dbReference type="Pfam" id="PF08478">
    <property type="entry name" value="POTRA_1"/>
    <property type="match status" value="1"/>
</dbReference>
<comment type="caution">
    <text evidence="10">The sequence shown here is derived from an EMBL/GenBank/DDBJ whole genome shotgun (WGS) entry which is preliminary data.</text>
</comment>
<keyword evidence="3" id="KW-0132">Cell division</keyword>
<evidence type="ECO:0000256" key="6">
    <source>
        <dbReference type="ARBA" id="ARBA00023136"/>
    </source>
</evidence>
<evidence type="ECO:0000313" key="10">
    <source>
        <dbReference type="EMBL" id="MCF4006287.1"/>
    </source>
</evidence>
<dbReference type="InterPro" id="IPR050487">
    <property type="entry name" value="FtsQ_DivIB"/>
</dbReference>
<organism evidence="10 11">
    <name type="scientific">Corynebacterium uropygiale</name>
    <dbReference type="NCBI Taxonomy" id="1775911"/>
    <lineage>
        <taxon>Bacteria</taxon>
        <taxon>Bacillati</taxon>
        <taxon>Actinomycetota</taxon>
        <taxon>Actinomycetes</taxon>
        <taxon>Mycobacteriales</taxon>
        <taxon>Corynebacteriaceae</taxon>
        <taxon>Corynebacterium</taxon>
    </lineage>
</organism>
<proteinExistence type="predicted"/>
<accession>A0A9X1QPY0</accession>
<evidence type="ECO:0000256" key="1">
    <source>
        <dbReference type="ARBA" id="ARBA00004370"/>
    </source>
</evidence>
<dbReference type="PROSITE" id="PS51779">
    <property type="entry name" value="POTRA"/>
    <property type="match status" value="1"/>
</dbReference>
<keyword evidence="7" id="KW-0131">Cell cycle</keyword>
<dbReference type="PANTHER" id="PTHR37820:SF1">
    <property type="entry name" value="CELL DIVISION PROTEIN FTSQ"/>
    <property type="match status" value="1"/>
</dbReference>
<dbReference type="InterPro" id="IPR005548">
    <property type="entry name" value="Cell_div_FtsQ/DivIB_C"/>
</dbReference>
<keyword evidence="2" id="KW-1003">Cell membrane</keyword>
<protein>
    <submittedName>
        <fullName evidence="10">FtsQ-type POTRA domain-containing protein</fullName>
    </submittedName>
</protein>
<evidence type="ECO:0000256" key="2">
    <source>
        <dbReference type="ARBA" id="ARBA00022475"/>
    </source>
</evidence>
<name>A0A9X1QPY0_9CORY</name>
<dbReference type="AlphaFoldDB" id="A0A9X1QPY0"/>
<evidence type="ECO:0000259" key="9">
    <source>
        <dbReference type="PROSITE" id="PS51779"/>
    </source>
</evidence>
<evidence type="ECO:0000313" key="11">
    <source>
        <dbReference type="Proteomes" id="UP001139336"/>
    </source>
</evidence>
<feature type="domain" description="POTRA" evidence="9">
    <location>
        <begin position="31"/>
        <end position="99"/>
    </location>
</feature>
<sequence>MPSARTALISGGVLIILILALVAVLLWSPLCAIRTITVEGAEHSTQEEIVAASGIHEGDNLLRLDSTGAAQGVAALPWTRSVTVSRDFPSTATIRITERQAPLYREENGVASLIDENGDIFLQGDPPPDALAVTGSGSQDGETLAEVARALSEVGSEQRSALERVDVSAEKAMTLYIKDGRTVYWGATENNRNKAIALESVLTFPDGNWNISNPELITRRDS</sequence>
<keyword evidence="11" id="KW-1185">Reference proteome</keyword>
<feature type="transmembrane region" description="Helical" evidence="8">
    <location>
        <begin position="7"/>
        <end position="27"/>
    </location>
</feature>
<dbReference type="InterPro" id="IPR034746">
    <property type="entry name" value="POTRA"/>
</dbReference>
<dbReference type="InterPro" id="IPR013685">
    <property type="entry name" value="POTRA_FtsQ_type"/>
</dbReference>
<dbReference type="Proteomes" id="UP001139336">
    <property type="component" value="Unassembled WGS sequence"/>
</dbReference>
<gene>
    <name evidence="10" type="ORF">L1O03_03720</name>
</gene>
<comment type="subcellular location">
    <subcellularLocation>
        <location evidence="1">Membrane</location>
    </subcellularLocation>
</comment>
<keyword evidence="6 8" id="KW-0472">Membrane</keyword>